<dbReference type="EMBL" id="QFOI01000120">
    <property type="protein sequence ID" value="PZP49259.1"/>
    <property type="molecule type" value="Genomic_DNA"/>
</dbReference>
<evidence type="ECO:0000313" key="1">
    <source>
        <dbReference type="EMBL" id="PZP49259.1"/>
    </source>
</evidence>
<organism evidence="1 2">
    <name type="scientific">Pseudopedobacter saltans</name>
    <dbReference type="NCBI Taxonomy" id="151895"/>
    <lineage>
        <taxon>Bacteria</taxon>
        <taxon>Pseudomonadati</taxon>
        <taxon>Bacteroidota</taxon>
        <taxon>Sphingobacteriia</taxon>
        <taxon>Sphingobacteriales</taxon>
        <taxon>Sphingobacteriaceae</taxon>
        <taxon>Pseudopedobacter</taxon>
    </lineage>
</organism>
<name>A0A2W5H625_9SPHI</name>
<reference evidence="1 2" key="1">
    <citation type="submission" date="2017-11" db="EMBL/GenBank/DDBJ databases">
        <title>Infants hospitalized years apart are colonized by the same room-sourced microbial strains.</title>
        <authorList>
            <person name="Brooks B."/>
            <person name="Olm M.R."/>
            <person name="Firek B.A."/>
            <person name="Baker R."/>
            <person name="Thomas B.C."/>
            <person name="Morowitz M.J."/>
            <person name="Banfield J.F."/>
        </authorList>
    </citation>
    <scope>NUCLEOTIDE SEQUENCE [LARGE SCALE GENOMIC DNA]</scope>
    <source>
        <strain evidence="1">S2_009_000_R2_76</strain>
    </source>
</reference>
<dbReference type="AlphaFoldDB" id="A0A2W5H625"/>
<gene>
    <name evidence="1" type="ORF">DI598_08300</name>
</gene>
<protein>
    <submittedName>
        <fullName evidence="1">Uncharacterized protein</fullName>
    </submittedName>
</protein>
<accession>A0A2W5H625</accession>
<sequence>MDKETAHYIFVHYFHLSDNKTKLAWKHYSSSIKYKGATEVTLNFLKQNGWITENPEFFLLLNGGIDHFEMMVAEELFLKYPDKIILNKCPNCGKLTRTPQSKQCRFCYANWY</sequence>
<comment type="caution">
    <text evidence="1">The sequence shown here is derived from an EMBL/GenBank/DDBJ whole genome shotgun (WGS) entry which is preliminary data.</text>
</comment>
<dbReference type="Proteomes" id="UP000249645">
    <property type="component" value="Unassembled WGS sequence"/>
</dbReference>
<evidence type="ECO:0000313" key="2">
    <source>
        <dbReference type="Proteomes" id="UP000249645"/>
    </source>
</evidence>
<proteinExistence type="predicted"/>